<evidence type="ECO:0000256" key="1">
    <source>
        <dbReference type="SAM" id="MobiDB-lite"/>
    </source>
</evidence>
<comment type="caution">
    <text evidence="2">The sequence shown here is derived from an EMBL/GenBank/DDBJ whole genome shotgun (WGS) entry which is preliminary data.</text>
</comment>
<dbReference type="EMBL" id="JARUPT010001252">
    <property type="protein sequence ID" value="KAK0367576.1"/>
    <property type="molecule type" value="Genomic_DNA"/>
</dbReference>
<accession>A0ABQ9PAZ7</accession>
<proteinExistence type="predicted"/>
<organism evidence="2 3">
    <name type="scientific">Colletotrichum limetticola</name>
    <dbReference type="NCBI Taxonomy" id="1209924"/>
    <lineage>
        <taxon>Eukaryota</taxon>
        <taxon>Fungi</taxon>
        <taxon>Dikarya</taxon>
        <taxon>Ascomycota</taxon>
        <taxon>Pezizomycotina</taxon>
        <taxon>Sordariomycetes</taxon>
        <taxon>Hypocreomycetidae</taxon>
        <taxon>Glomerellales</taxon>
        <taxon>Glomerellaceae</taxon>
        <taxon>Colletotrichum</taxon>
        <taxon>Colletotrichum acutatum species complex</taxon>
    </lineage>
</organism>
<evidence type="ECO:0000313" key="3">
    <source>
        <dbReference type="Proteomes" id="UP001169217"/>
    </source>
</evidence>
<feature type="region of interest" description="Disordered" evidence="1">
    <location>
        <begin position="1"/>
        <end position="27"/>
    </location>
</feature>
<gene>
    <name evidence="2" type="ORF">CLIM01_15066</name>
</gene>
<name>A0ABQ9PAZ7_9PEZI</name>
<evidence type="ECO:0000313" key="2">
    <source>
        <dbReference type="EMBL" id="KAK0367576.1"/>
    </source>
</evidence>
<keyword evidence="3" id="KW-1185">Reference proteome</keyword>
<protein>
    <submittedName>
        <fullName evidence="2">Uncharacterized protein</fullName>
    </submittedName>
</protein>
<sequence>MIRQFSRSQEPGIAVRRRGGPDNNARPSIEIERDADLVLNHLVILVLKDTECIYPKISQTESESHLNGISNRFGKILKRKSSQVIL</sequence>
<reference evidence="2" key="1">
    <citation type="submission" date="2023-04" db="EMBL/GenBank/DDBJ databases">
        <title>Colletotrichum limetticola genome sequence.</title>
        <authorList>
            <person name="Baroncelli R."/>
        </authorList>
    </citation>
    <scope>NUCLEOTIDE SEQUENCE</scope>
    <source>
        <strain evidence="2">KLA-Anderson</strain>
    </source>
</reference>
<dbReference type="Proteomes" id="UP001169217">
    <property type="component" value="Unassembled WGS sequence"/>
</dbReference>